<dbReference type="InterPro" id="IPR002763">
    <property type="entry name" value="DUF72"/>
</dbReference>
<evidence type="ECO:0008006" key="3">
    <source>
        <dbReference type="Google" id="ProtNLM"/>
    </source>
</evidence>
<dbReference type="PANTHER" id="PTHR30348:SF14">
    <property type="entry name" value="BLR8050 PROTEIN"/>
    <property type="match status" value="1"/>
</dbReference>
<dbReference type="Gene3D" id="3.20.20.410">
    <property type="entry name" value="Protein of unknown function UPF0759"/>
    <property type="match status" value="1"/>
</dbReference>
<gene>
    <name evidence="1" type="ORF">CR155_08025</name>
</gene>
<evidence type="ECO:0000313" key="2">
    <source>
        <dbReference type="Proteomes" id="UP000234328"/>
    </source>
</evidence>
<dbReference type="RefSeq" id="WP_102069500.1">
    <property type="nucleotide sequence ID" value="NZ_PDNV01000005.1"/>
</dbReference>
<dbReference type="AlphaFoldDB" id="A0A2N4UGF7"/>
<accession>A0A2N4UGF7</accession>
<keyword evidence="2" id="KW-1185">Reference proteome</keyword>
<dbReference type="InterPro" id="IPR036520">
    <property type="entry name" value="UPF0759_sf"/>
</dbReference>
<dbReference type="Pfam" id="PF01904">
    <property type="entry name" value="DUF72"/>
    <property type="match status" value="1"/>
</dbReference>
<protein>
    <recommendedName>
        <fullName evidence="3">DUF72 domain-containing protein</fullName>
    </recommendedName>
</protein>
<dbReference type="SUPFAM" id="SSF117396">
    <property type="entry name" value="TM1631-like"/>
    <property type="match status" value="1"/>
</dbReference>
<reference evidence="1 2" key="1">
    <citation type="submission" date="2017-10" db="EMBL/GenBank/DDBJ databases">
        <title>Two draft genome sequences of Pusillimonas sp. strains isolated from a nitrate- and radionuclide-contaminated groundwater in Russia.</title>
        <authorList>
            <person name="Grouzdev D.S."/>
            <person name="Tourova T.P."/>
            <person name="Goeva M.A."/>
            <person name="Babich T.L."/>
            <person name="Sokolova D.S."/>
            <person name="Abdullin R."/>
            <person name="Poltaraus A.B."/>
            <person name="Toshchakov S.V."/>
            <person name="Nazina T.N."/>
        </authorList>
    </citation>
    <scope>NUCLEOTIDE SEQUENCE [LARGE SCALE GENOMIC DNA]</scope>
    <source>
        <strain evidence="1 2">JR1/69-2-13</strain>
    </source>
</reference>
<dbReference type="PANTHER" id="PTHR30348">
    <property type="entry name" value="UNCHARACTERIZED PROTEIN YECE"/>
    <property type="match status" value="1"/>
</dbReference>
<proteinExistence type="predicted"/>
<name>A0A2N4UGF7_9BURK</name>
<dbReference type="OrthoDB" id="9780310at2"/>
<dbReference type="EMBL" id="PDNV01000005">
    <property type="protein sequence ID" value="PLC54065.1"/>
    <property type="molecule type" value="Genomic_DNA"/>
</dbReference>
<sequence>MTDTISHSRVCSGQAIYVGCAGWGLASGVASRFPSEGSHLERYAQVFPSVEINSSFYRPHQPKTYARWAASVPDAFRFSVKIPRSISHELRLREADAAMRAFVDQTAMLGDKLGSLLLQLPPSLALHKAVATDFFSMLRRLTSVPVVCEPRHTSWFTPAAAELMRDEGIACVHAHPAPVSGIEPRGDPHTLYIRLHGAPLMYYSAYDDAFIDAVAVKIAATCRSRCQAWCIFDNTARGEAIPNALTLMERLRAIHPAT</sequence>
<comment type="caution">
    <text evidence="1">The sequence shown here is derived from an EMBL/GenBank/DDBJ whole genome shotgun (WGS) entry which is preliminary data.</text>
</comment>
<dbReference type="Proteomes" id="UP000234328">
    <property type="component" value="Unassembled WGS sequence"/>
</dbReference>
<evidence type="ECO:0000313" key="1">
    <source>
        <dbReference type="EMBL" id="PLC54065.1"/>
    </source>
</evidence>
<organism evidence="1 2">
    <name type="scientific">Pollutimonas nitritireducens</name>
    <dbReference type="NCBI Taxonomy" id="2045209"/>
    <lineage>
        <taxon>Bacteria</taxon>
        <taxon>Pseudomonadati</taxon>
        <taxon>Pseudomonadota</taxon>
        <taxon>Betaproteobacteria</taxon>
        <taxon>Burkholderiales</taxon>
        <taxon>Alcaligenaceae</taxon>
        <taxon>Pollutimonas</taxon>
    </lineage>
</organism>